<sequence>MIRSKIPSRLLPLRPSVRSSPLPLVIQQRATLHLLAPSVAAGRVVPLGRQSVVSSISIRRSYADKPGSGGGGFKGFKMNPMGGGMEEGEALKQFSIDLTEMAREGKMDPVIGRDDEIKRTIQILSRRTKSNPVLLGPAGVGKTAILEGLAQRVVNGEVPESLLNKRVLALDLSALLAGAGVRGVFEERFKALLKDIDREAGQVICFIDEIHGLLNLGKSEGSIDAGNMIKPALARGLQLVGATTPDEYRKTIEKDPALSRRFQPVKVEEPTVASTISILRGLKGRYEVHHGVGISDSALVTAAVYSQRYIPDRFLPDKAIDLVDEAASSLRIAQESKPPELEALEREIMTLEIERESLKNETDTFSIDRNEIVLQELEEKKQKGKDLEGIWAKEKNWLKDLKQMKFDLEKAKIDLEIAQRNGSYEDASRLRYDVIPNLQGKIPRDDEAGSSPAGEGGMMRLRDRVTSEDVAKVVARSTGIPVNSLLKGEKERLIHMEDALTERVVGQEHVVTAVSDAVRLSRAGLQNPQRPLASFLFLGPTGVGKTELAKALAGFLFDDEKHALVTINMSEYHDRHTVSRLIGAAPGYVGFEEGGQLTEAVRRRPYAVINLDEVEKAHRDVSNILLQVLDEGRLTDSSGREIDFKNTILCLTSNLGSEAMAIPGSTDSLGRPTAETQQHILEAVSRHFPPELVNRLDNLLIFNKLSRKAILSIVDLRLGEISRRLADRRIVLSAGEEAKEWIAKEGWSETYGARSIARLISKELLAKLARKLVEGRIRNGDTVTITVSSDGKALDLSDNHEPDNGLSVHDAMPLQVYDEHAHDEVFDDGYEDSDGTEYGSGNRIGNGNENTRN</sequence>
<keyword evidence="7" id="KW-0175">Coiled coil</keyword>
<dbReference type="Gene3D" id="3.40.50.300">
    <property type="entry name" value="P-loop containing nucleotide triphosphate hydrolases"/>
    <property type="match status" value="3"/>
</dbReference>
<dbReference type="InterPro" id="IPR001270">
    <property type="entry name" value="ClpA/B"/>
</dbReference>
<evidence type="ECO:0000256" key="5">
    <source>
        <dbReference type="ARBA" id="ARBA00023186"/>
    </source>
</evidence>
<dbReference type="InterPro" id="IPR041546">
    <property type="entry name" value="ClpA/ClpB_AAA_lid"/>
</dbReference>
<evidence type="ECO:0000259" key="9">
    <source>
        <dbReference type="SMART" id="SM00382"/>
    </source>
</evidence>
<evidence type="ECO:0000256" key="7">
    <source>
        <dbReference type="SAM" id="Coils"/>
    </source>
</evidence>
<feature type="domain" description="AAA+ ATPase" evidence="9">
    <location>
        <begin position="128"/>
        <end position="268"/>
    </location>
</feature>
<evidence type="ECO:0000259" key="10">
    <source>
        <dbReference type="SMART" id="SM01086"/>
    </source>
</evidence>
<keyword evidence="5 6" id="KW-0143">Chaperone</keyword>
<dbReference type="PROSITE" id="PS00871">
    <property type="entry name" value="CLPAB_2"/>
    <property type="match status" value="1"/>
</dbReference>
<dbReference type="FunFam" id="3.40.50.300:FF:000025">
    <property type="entry name" value="ATP-dependent Clp protease subunit"/>
    <property type="match status" value="1"/>
</dbReference>
<dbReference type="GO" id="GO:0016887">
    <property type="term" value="F:ATP hydrolysis activity"/>
    <property type="evidence" value="ECO:0007669"/>
    <property type="project" value="InterPro"/>
</dbReference>
<dbReference type="AlphaFoldDB" id="A0A0F7SNF7"/>
<name>A0A0F7SNF7_PHARH</name>
<dbReference type="CDD" id="cd19499">
    <property type="entry name" value="RecA-like_ClpB_Hsp104-like"/>
    <property type="match status" value="1"/>
</dbReference>
<dbReference type="InterPro" id="IPR003593">
    <property type="entry name" value="AAA+_ATPase"/>
</dbReference>
<evidence type="ECO:0000256" key="4">
    <source>
        <dbReference type="ARBA" id="ARBA00022840"/>
    </source>
</evidence>
<dbReference type="PANTHER" id="PTHR11638">
    <property type="entry name" value="ATP-DEPENDENT CLP PROTEASE"/>
    <property type="match status" value="1"/>
</dbReference>
<proteinExistence type="inferred from homology"/>
<keyword evidence="4 6" id="KW-0067">ATP-binding</keyword>
<dbReference type="InterPro" id="IPR050130">
    <property type="entry name" value="ClpA_ClpB"/>
</dbReference>
<dbReference type="Pfam" id="PF07724">
    <property type="entry name" value="AAA_2"/>
    <property type="match status" value="1"/>
</dbReference>
<dbReference type="Pfam" id="PF00004">
    <property type="entry name" value="AAA"/>
    <property type="match status" value="1"/>
</dbReference>
<feature type="coiled-coil region" evidence="7">
    <location>
        <begin position="341"/>
        <end position="421"/>
    </location>
</feature>
<dbReference type="GO" id="GO:0034605">
    <property type="term" value="P:cellular response to heat"/>
    <property type="evidence" value="ECO:0007669"/>
    <property type="project" value="TreeGrafter"/>
</dbReference>
<evidence type="ECO:0000256" key="3">
    <source>
        <dbReference type="ARBA" id="ARBA00022741"/>
    </source>
</evidence>
<reference evidence="11" key="1">
    <citation type="submission" date="2014-08" db="EMBL/GenBank/DDBJ databases">
        <authorList>
            <person name="Sharma Rahul"/>
            <person name="Thines Marco"/>
        </authorList>
    </citation>
    <scope>NUCLEOTIDE SEQUENCE</scope>
</reference>
<dbReference type="Pfam" id="PF17871">
    <property type="entry name" value="AAA_lid_9"/>
    <property type="match status" value="1"/>
</dbReference>
<dbReference type="Gene3D" id="1.10.8.60">
    <property type="match status" value="1"/>
</dbReference>
<evidence type="ECO:0000256" key="8">
    <source>
        <dbReference type="SAM" id="MobiDB-lite"/>
    </source>
</evidence>
<comment type="similarity">
    <text evidence="1 6">Belongs to the ClpA/ClpB family.</text>
</comment>
<feature type="compositionally biased region" description="Acidic residues" evidence="8">
    <location>
        <begin position="826"/>
        <end position="835"/>
    </location>
</feature>
<feature type="domain" description="Clp ATPase C-terminal" evidence="10">
    <location>
        <begin position="705"/>
        <end position="796"/>
    </location>
</feature>
<keyword evidence="11" id="KW-0378">Hydrolase</keyword>
<dbReference type="GO" id="GO:0005759">
    <property type="term" value="C:mitochondrial matrix"/>
    <property type="evidence" value="ECO:0007669"/>
    <property type="project" value="TreeGrafter"/>
</dbReference>
<dbReference type="PROSITE" id="PS00870">
    <property type="entry name" value="CLPAB_1"/>
    <property type="match status" value="1"/>
</dbReference>
<dbReference type="FunFam" id="3.40.50.300:FF:000010">
    <property type="entry name" value="Chaperone clpB 1, putative"/>
    <property type="match status" value="1"/>
</dbReference>
<evidence type="ECO:0000313" key="11">
    <source>
        <dbReference type="EMBL" id="CED82189.1"/>
    </source>
</evidence>
<dbReference type="InterPro" id="IPR028299">
    <property type="entry name" value="ClpA/B_CS2"/>
</dbReference>
<dbReference type="GO" id="GO:0043335">
    <property type="term" value="P:protein unfolding"/>
    <property type="evidence" value="ECO:0007669"/>
    <property type="project" value="TreeGrafter"/>
</dbReference>
<evidence type="ECO:0000256" key="1">
    <source>
        <dbReference type="ARBA" id="ARBA00008675"/>
    </source>
</evidence>
<evidence type="ECO:0000256" key="6">
    <source>
        <dbReference type="RuleBase" id="RU004432"/>
    </source>
</evidence>
<dbReference type="InterPro" id="IPR027417">
    <property type="entry name" value="P-loop_NTPase"/>
</dbReference>
<keyword evidence="3 6" id="KW-0547">Nucleotide-binding</keyword>
<dbReference type="FunFam" id="3.40.50.300:FF:000120">
    <property type="entry name" value="ATP-dependent chaperone ClpB"/>
    <property type="match status" value="1"/>
</dbReference>
<dbReference type="EMBL" id="LN483124">
    <property type="protein sequence ID" value="CED82189.1"/>
    <property type="molecule type" value="Genomic_DNA"/>
</dbReference>
<dbReference type="InterPro" id="IPR019489">
    <property type="entry name" value="Clp_ATPase_C"/>
</dbReference>
<keyword evidence="2" id="KW-0677">Repeat</keyword>
<dbReference type="SUPFAM" id="SSF52540">
    <property type="entry name" value="P-loop containing nucleoside triphosphate hydrolases"/>
    <property type="match status" value="2"/>
</dbReference>
<feature type="region of interest" description="Disordered" evidence="8">
    <location>
        <begin position="826"/>
        <end position="853"/>
    </location>
</feature>
<dbReference type="GO" id="GO:0042026">
    <property type="term" value="P:protein refolding"/>
    <property type="evidence" value="ECO:0007669"/>
    <property type="project" value="TreeGrafter"/>
</dbReference>
<protein>
    <submittedName>
        <fullName evidence="11">p-loop containing nucleoside triphosphate hydrolase protein</fullName>
    </submittedName>
</protein>
<dbReference type="CDD" id="cd00009">
    <property type="entry name" value="AAA"/>
    <property type="match status" value="1"/>
</dbReference>
<dbReference type="PRINTS" id="PR00300">
    <property type="entry name" value="CLPPROTEASEA"/>
</dbReference>
<dbReference type="InterPro" id="IPR003959">
    <property type="entry name" value="ATPase_AAA_core"/>
</dbReference>
<dbReference type="GO" id="GO:0005524">
    <property type="term" value="F:ATP binding"/>
    <property type="evidence" value="ECO:0007669"/>
    <property type="project" value="UniProtKB-KW"/>
</dbReference>
<dbReference type="SMART" id="SM00382">
    <property type="entry name" value="AAA"/>
    <property type="match status" value="2"/>
</dbReference>
<dbReference type="Pfam" id="PF10431">
    <property type="entry name" value="ClpB_D2-small"/>
    <property type="match status" value="1"/>
</dbReference>
<dbReference type="InterPro" id="IPR018368">
    <property type="entry name" value="ClpA/B_CS1"/>
</dbReference>
<dbReference type="PANTHER" id="PTHR11638:SF176">
    <property type="entry name" value="HEAT SHOCK PROTEIN 78, MITOCHONDRIAL"/>
    <property type="match status" value="1"/>
</dbReference>
<dbReference type="SMART" id="SM01086">
    <property type="entry name" value="ClpB_D2-small"/>
    <property type="match status" value="1"/>
</dbReference>
<organism evidence="11">
    <name type="scientific">Phaffia rhodozyma</name>
    <name type="common">Yeast</name>
    <name type="synonym">Xanthophyllomyces dendrorhous</name>
    <dbReference type="NCBI Taxonomy" id="264483"/>
    <lineage>
        <taxon>Eukaryota</taxon>
        <taxon>Fungi</taxon>
        <taxon>Dikarya</taxon>
        <taxon>Basidiomycota</taxon>
        <taxon>Agaricomycotina</taxon>
        <taxon>Tremellomycetes</taxon>
        <taxon>Cystofilobasidiales</taxon>
        <taxon>Mrakiaceae</taxon>
        <taxon>Phaffia</taxon>
    </lineage>
</organism>
<evidence type="ECO:0000256" key="2">
    <source>
        <dbReference type="ARBA" id="ARBA00022737"/>
    </source>
</evidence>
<accession>A0A0F7SNF7</accession>
<feature type="compositionally biased region" description="Polar residues" evidence="8">
    <location>
        <begin position="843"/>
        <end position="853"/>
    </location>
</feature>
<feature type="domain" description="AAA+ ATPase" evidence="9">
    <location>
        <begin position="531"/>
        <end position="675"/>
    </location>
</feature>